<evidence type="ECO:0000313" key="1">
    <source>
        <dbReference type="EMBL" id="UBI44083.1"/>
    </source>
</evidence>
<proteinExistence type="predicted"/>
<accession>A0A8K1HGU0</accession>
<name>A0A8K1HGU0_9TOMB</name>
<organism evidence="1">
    <name type="scientific">Fig umbra-like virus</name>
    <dbReference type="NCBI Taxonomy" id="2877436"/>
    <lineage>
        <taxon>Viruses</taxon>
        <taxon>Riboviria</taxon>
        <taxon>Orthornavirae</taxon>
        <taxon>Kitrinoviricota</taxon>
        <taxon>Tolucaviricetes</taxon>
        <taxon>Tolivirales</taxon>
        <taxon>Tombusviridae</taxon>
        <taxon>Calvusvirinae</taxon>
        <taxon>Umbravirus</taxon>
    </lineage>
</organism>
<sequence length="197" mass="21661">MANRLKKGIRVRKRVVRRPRRPRMNKELGLPMTPVQTRMVRSTLTKETNIPSATNSGREAVWASWPINVTVFPQLATLVNRPIYWRVTSVQVAMEPAMSTSTQHCGVGLSSSGAFASGDGFGNIFKLLRSCNYTRRSPVGGNVMVKWPICMPFILNDDAHKSTGLTACVIIAVTNTGAITGQSWTEILLNVEYVVGA</sequence>
<reference evidence="1" key="1">
    <citation type="journal article" date="2021" name="Virus Genes">
        <title>Genome characterization of fig umbra-like virus.</title>
        <authorList>
            <person name="Wang X."/>
            <person name="Olmedo-Velarde A."/>
            <person name="Larrea-Sarmiento A."/>
            <person name="Simon A.E."/>
            <person name="Kong A."/>
            <person name="Borth W."/>
            <person name="Suzuki J.Y."/>
            <person name="Wall M.M."/>
            <person name="Hu J."/>
            <person name="Melzer M."/>
        </authorList>
    </citation>
    <scope>NUCLEOTIDE SEQUENCE</scope>
    <source>
        <strain evidence="1">Oahu1</strain>
    </source>
</reference>
<dbReference type="EMBL" id="MW480892">
    <property type="protein sequence ID" value="UBI44083.1"/>
    <property type="molecule type" value="Genomic_RNA"/>
</dbReference>
<protein>
    <submittedName>
        <fullName evidence="1">P3</fullName>
    </submittedName>
</protein>